<accession>A0A2B7WU30</accession>
<reference evidence="2 3" key="1">
    <citation type="submission" date="2017-10" db="EMBL/GenBank/DDBJ databases">
        <title>Comparative genomics in systemic dimorphic fungi from Ajellomycetaceae.</title>
        <authorList>
            <person name="Munoz J.F."/>
            <person name="Mcewen J.G."/>
            <person name="Clay O.K."/>
            <person name="Cuomo C.A."/>
        </authorList>
    </citation>
    <scope>NUCLEOTIDE SEQUENCE [LARGE SCALE GENOMIC DNA]</scope>
    <source>
        <strain evidence="2 3">UAMH5409</strain>
    </source>
</reference>
<dbReference type="STRING" id="1447875.A0A2B7WU30"/>
<gene>
    <name evidence="2" type="ORF">AJ79_08328</name>
</gene>
<dbReference type="Proteomes" id="UP000223968">
    <property type="component" value="Unassembled WGS sequence"/>
</dbReference>
<dbReference type="OrthoDB" id="5226580at2759"/>
<keyword evidence="3" id="KW-1185">Reference proteome</keyword>
<feature type="region of interest" description="Disordered" evidence="1">
    <location>
        <begin position="37"/>
        <end position="67"/>
    </location>
</feature>
<evidence type="ECO:0000313" key="3">
    <source>
        <dbReference type="Proteomes" id="UP000223968"/>
    </source>
</evidence>
<dbReference type="EMBL" id="PDNB01000192">
    <property type="protein sequence ID" value="PGH00057.1"/>
    <property type="molecule type" value="Genomic_DNA"/>
</dbReference>
<organism evidence="2 3">
    <name type="scientific">Helicocarpus griseus UAMH5409</name>
    <dbReference type="NCBI Taxonomy" id="1447875"/>
    <lineage>
        <taxon>Eukaryota</taxon>
        <taxon>Fungi</taxon>
        <taxon>Dikarya</taxon>
        <taxon>Ascomycota</taxon>
        <taxon>Pezizomycotina</taxon>
        <taxon>Eurotiomycetes</taxon>
        <taxon>Eurotiomycetidae</taxon>
        <taxon>Onygenales</taxon>
        <taxon>Ajellomycetaceae</taxon>
        <taxon>Helicocarpus</taxon>
    </lineage>
</organism>
<protein>
    <submittedName>
        <fullName evidence="2">Uncharacterized protein</fullName>
    </submittedName>
</protein>
<sequence>MERSAVFLKRVRESGKADVVHTRMSHLEQMMGSLVYRLPDRNPQPSMPDYPTASARGPSATDQEPLPSGFINFSEVEALCGKYRQMSQKHFPCVLVPKGLSVLEL</sequence>
<dbReference type="AlphaFoldDB" id="A0A2B7WU30"/>
<proteinExistence type="predicted"/>
<evidence type="ECO:0000313" key="2">
    <source>
        <dbReference type="EMBL" id="PGH00057.1"/>
    </source>
</evidence>
<name>A0A2B7WU30_9EURO</name>
<evidence type="ECO:0000256" key="1">
    <source>
        <dbReference type="SAM" id="MobiDB-lite"/>
    </source>
</evidence>
<comment type="caution">
    <text evidence="2">The sequence shown here is derived from an EMBL/GenBank/DDBJ whole genome shotgun (WGS) entry which is preliminary data.</text>
</comment>